<sequence>MAIYHLRASMISRSQGRSATAAIAYRVAERIVDRRTGLVFDYAAKSGVLHTEILAPDHAPDWVRDRSELWNRVEESETRKNSQVAREVRVALPAELTHEARVALVREFAQAQFVDRGMVADIALHAPGREGDERNHHAHILLTTREVGVEGFTTKNRDWNKVEVLEGWREAWARDSNAALDRAGIEDRVDHRTLVAQRDEALELAAAARERGDEGAELRETVRAIELDRPPLPQLSPGAWQMKERGIEVGRVGAWHEAKARAAEVMELARDLASHVRDWLTQASDRVLDRLGPGQGELALAGGRDGRDQDPDRFDRRELATRLKEAWEARQRDRETPEAATPERDASDDLAARLREAAQGIDREALADCAAALREGREAEERRVAEDAARERELERQQEIEREADNMSERDRGQSHEL</sequence>
<evidence type="ECO:0000313" key="5">
    <source>
        <dbReference type="EMBL" id="WPZ23976.1"/>
    </source>
</evidence>
<name>A0ABZ0V573_9RHOB</name>
<proteinExistence type="inferred from homology"/>
<accession>A0ABZ0V573</accession>
<comment type="similarity">
    <text evidence="1">Belongs to the MobA/MobL family.</text>
</comment>
<evidence type="ECO:0000256" key="2">
    <source>
        <dbReference type="ARBA" id="ARBA00022971"/>
    </source>
</evidence>
<evidence type="ECO:0000259" key="4">
    <source>
        <dbReference type="Pfam" id="PF03389"/>
    </source>
</evidence>
<gene>
    <name evidence="5" type="primary">mobQ</name>
    <name evidence="5" type="ORF">T7987_19535</name>
</gene>
<reference evidence="5 6" key="1">
    <citation type="submission" date="2023-11" db="EMBL/GenBank/DDBJ databases">
        <title>From the Deep-Sea to the Surface: Bacterial Genomes Isolated from the Moytirra Hydrothermal Vent Plume.</title>
        <authorList>
            <person name="Major S.R."/>
        </authorList>
    </citation>
    <scope>NUCLEOTIDE SEQUENCE [LARGE SCALE GENOMIC DNA]</scope>
    <source>
        <strain evidence="5 6">OXR-9</strain>
        <plasmid evidence="5 6">unnamed06</plasmid>
    </source>
</reference>
<dbReference type="NCBIfam" id="NF041496">
    <property type="entry name" value="MobQ"/>
    <property type="match status" value="1"/>
</dbReference>
<dbReference type="InterPro" id="IPR005053">
    <property type="entry name" value="MobA_MobL"/>
</dbReference>
<dbReference type="EMBL" id="CP139731">
    <property type="protein sequence ID" value="WPZ23976.1"/>
    <property type="molecule type" value="Genomic_DNA"/>
</dbReference>
<keyword evidence="5" id="KW-0614">Plasmid</keyword>
<evidence type="ECO:0000313" key="6">
    <source>
        <dbReference type="Proteomes" id="UP001326567"/>
    </source>
</evidence>
<dbReference type="RefSeq" id="WP_322330130.1">
    <property type="nucleotide sequence ID" value="NZ_CP139731.1"/>
</dbReference>
<keyword evidence="6" id="KW-1185">Reference proteome</keyword>
<keyword evidence="2" id="KW-0184">Conjugation</keyword>
<feature type="region of interest" description="Disordered" evidence="3">
    <location>
        <begin position="376"/>
        <end position="418"/>
    </location>
</feature>
<feature type="region of interest" description="Disordered" evidence="3">
    <location>
        <begin position="290"/>
        <end position="313"/>
    </location>
</feature>
<organism evidence="5 6">
    <name type="scientific">Sulfitobacter faviae</name>
    <dbReference type="NCBI Taxonomy" id="1775881"/>
    <lineage>
        <taxon>Bacteria</taxon>
        <taxon>Pseudomonadati</taxon>
        <taxon>Pseudomonadota</taxon>
        <taxon>Alphaproteobacteria</taxon>
        <taxon>Rhodobacterales</taxon>
        <taxon>Roseobacteraceae</taxon>
        <taxon>Sulfitobacter</taxon>
    </lineage>
</organism>
<dbReference type="Proteomes" id="UP001326567">
    <property type="component" value="Plasmid unnamed06"/>
</dbReference>
<protein>
    <submittedName>
        <fullName evidence="5">MobQ family relaxase</fullName>
    </submittedName>
</protein>
<evidence type="ECO:0000256" key="1">
    <source>
        <dbReference type="ARBA" id="ARBA00010873"/>
    </source>
</evidence>
<dbReference type="Pfam" id="PF03389">
    <property type="entry name" value="MobA_MobL"/>
    <property type="match status" value="1"/>
</dbReference>
<dbReference type="Gene3D" id="3.30.930.30">
    <property type="match status" value="1"/>
</dbReference>
<feature type="region of interest" description="Disordered" evidence="3">
    <location>
        <begin position="326"/>
        <end position="349"/>
    </location>
</feature>
<geneLocation type="plasmid" evidence="5 6">
    <name>unnamed06</name>
</geneLocation>
<evidence type="ECO:0000256" key="3">
    <source>
        <dbReference type="SAM" id="MobiDB-lite"/>
    </source>
</evidence>
<feature type="compositionally biased region" description="Basic and acidic residues" evidence="3">
    <location>
        <begin position="304"/>
        <end position="313"/>
    </location>
</feature>
<feature type="domain" description="MobA/MobL protein" evidence="4">
    <location>
        <begin position="17"/>
        <end position="197"/>
    </location>
</feature>